<proteinExistence type="predicted"/>
<feature type="compositionally biased region" description="Low complexity" evidence="1">
    <location>
        <begin position="80"/>
        <end position="100"/>
    </location>
</feature>
<comment type="caution">
    <text evidence="2">The sequence shown here is derived from an EMBL/GenBank/DDBJ whole genome shotgun (WGS) entry which is preliminary data.</text>
</comment>
<dbReference type="AlphaFoldDB" id="A0A7J8D6X0"/>
<evidence type="ECO:0000313" key="2">
    <source>
        <dbReference type="EMBL" id="KAF6418776.1"/>
    </source>
</evidence>
<protein>
    <submittedName>
        <fullName evidence="2">Uncharacterized protein</fullName>
    </submittedName>
</protein>
<keyword evidence="3" id="KW-1185">Reference proteome</keyword>
<dbReference type="Proteomes" id="UP000593571">
    <property type="component" value="Unassembled WGS sequence"/>
</dbReference>
<feature type="region of interest" description="Disordered" evidence="1">
    <location>
        <begin position="369"/>
        <end position="394"/>
    </location>
</feature>
<organism evidence="2 3">
    <name type="scientific">Rousettus aegyptiacus</name>
    <name type="common">Egyptian fruit bat</name>
    <name type="synonym">Pteropus aegyptiacus</name>
    <dbReference type="NCBI Taxonomy" id="9407"/>
    <lineage>
        <taxon>Eukaryota</taxon>
        <taxon>Metazoa</taxon>
        <taxon>Chordata</taxon>
        <taxon>Craniata</taxon>
        <taxon>Vertebrata</taxon>
        <taxon>Euteleostomi</taxon>
        <taxon>Mammalia</taxon>
        <taxon>Eutheria</taxon>
        <taxon>Laurasiatheria</taxon>
        <taxon>Chiroptera</taxon>
        <taxon>Yinpterochiroptera</taxon>
        <taxon>Pteropodoidea</taxon>
        <taxon>Pteropodidae</taxon>
        <taxon>Rousettinae</taxon>
        <taxon>Rousettus</taxon>
    </lineage>
</organism>
<gene>
    <name evidence="2" type="ORF">HJG63_008798</name>
</gene>
<dbReference type="EMBL" id="JACASE010000013">
    <property type="protein sequence ID" value="KAF6418776.1"/>
    <property type="molecule type" value="Genomic_DNA"/>
</dbReference>
<name>A0A7J8D6X0_ROUAE</name>
<feature type="region of interest" description="Disordered" evidence="1">
    <location>
        <begin position="79"/>
        <end position="100"/>
    </location>
</feature>
<evidence type="ECO:0000256" key="1">
    <source>
        <dbReference type="SAM" id="MobiDB-lite"/>
    </source>
</evidence>
<evidence type="ECO:0000313" key="3">
    <source>
        <dbReference type="Proteomes" id="UP000593571"/>
    </source>
</evidence>
<sequence length="394" mass="42685">MSRVHSRGLGRQRPGSPHLRISTRATGQCVCVCVQESCDSAERSWYFSTVGFLSAERLFRIFSFWSGVWQRKQKSHKPRSLLPARLPAGPAGSSSSPFPVSRDGLRPLPPRVALSVGLPLSCALSPSPSTRCCQEAFARVFSRCGTEAVRVVRRHLIPGRGPWVTLHPRRHPCLLSAVAGTEHTTWWVPNSAERETRSGSLFPFLSLAFVTWIRRVFGRSSQKWNVPAAGQRAPSGVCRGHAARSAPGRCPLPAGVRSRLRLGFPERAGLGGRVCPERRRTNPRGAGDAGGDSSSSWTLRGRSLSVQAFSRSCFALSSCFDLLFGAGWVMPLARLCGACEPGLVPGTSRLWMEGSLRAALPALPRVRPAPVPGDRLPRGVAASPTRPGQSQALY</sequence>
<accession>A0A7J8D6X0</accession>
<feature type="region of interest" description="Disordered" evidence="1">
    <location>
        <begin position="273"/>
        <end position="298"/>
    </location>
</feature>
<feature type="region of interest" description="Disordered" evidence="1">
    <location>
        <begin position="1"/>
        <end position="20"/>
    </location>
</feature>
<feature type="compositionally biased region" description="Basic residues" evidence="1">
    <location>
        <begin position="1"/>
        <end position="10"/>
    </location>
</feature>
<reference evidence="2 3" key="1">
    <citation type="journal article" date="2020" name="Nature">
        <title>Six reference-quality genomes reveal evolution of bat adaptations.</title>
        <authorList>
            <person name="Jebb D."/>
            <person name="Huang Z."/>
            <person name="Pippel M."/>
            <person name="Hughes G.M."/>
            <person name="Lavrichenko K."/>
            <person name="Devanna P."/>
            <person name="Winkler S."/>
            <person name="Jermiin L.S."/>
            <person name="Skirmuntt E.C."/>
            <person name="Katzourakis A."/>
            <person name="Burkitt-Gray L."/>
            <person name="Ray D.A."/>
            <person name="Sullivan K.A.M."/>
            <person name="Roscito J.G."/>
            <person name="Kirilenko B.M."/>
            <person name="Davalos L.M."/>
            <person name="Corthals A.P."/>
            <person name="Power M.L."/>
            <person name="Jones G."/>
            <person name="Ransome R.D."/>
            <person name="Dechmann D.K.N."/>
            <person name="Locatelli A.G."/>
            <person name="Puechmaille S.J."/>
            <person name="Fedrigo O."/>
            <person name="Jarvis E.D."/>
            <person name="Hiller M."/>
            <person name="Vernes S.C."/>
            <person name="Myers E.W."/>
            <person name="Teeling E.C."/>
        </authorList>
    </citation>
    <scope>NUCLEOTIDE SEQUENCE [LARGE SCALE GENOMIC DNA]</scope>
    <source>
        <strain evidence="2">MRouAeg1</strain>
        <tissue evidence="2">Muscle</tissue>
    </source>
</reference>